<dbReference type="EMBL" id="JAFHDT010000001">
    <property type="protein sequence ID" value="KAI7814619.1"/>
    <property type="molecule type" value="Genomic_DNA"/>
</dbReference>
<dbReference type="GO" id="GO:0045944">
    <property type="term" value="P:positive regulation of transcription by RNA polymerase II"/>
    <property type="evidence" value="ECO:0007669"/>
    <property type="project" value="TreeGrafter"/>
</dbReference>
<keyword evidence="6" id="KW-0391">Immunity</keyword>
<dbReference type="Proteomes" id="UP001059041">
    <property type="component" value="Linkage Group LG1"/>
</dbReference>
<dbReference type="CDD" id="cd01671">
    <property type="entry name" value="CARD"/>
    <property type="match status" value="1"/>
</dbReference>
<dbReference type="Gene3D" id="1.10.533.10">
    <property type="entry name" value="Death Domain, Fas"/>
    <property type="match status" value="1"/>
</dbReference>
<evidence type="ECO:0000259" key="7">
    <source>
        <dbReference type="PROSITE" id="PS50209"/>
    </source>
</evidence>
<evidence type="ECO:0000313" key="9">
    <source>
        <dbReference type="EMBL" id="KAI7814619.1"/>
    </source>
</evidence>
<sequence>ASTMQSAEEFLRNGRTLLTTSHLNCDPVMEGLDQCNFFINDEKDSVNSAADRWDILLDIVFSKGEEACHTFLKILDKKRFDVFPRPGLTNPDLHYWISCFSFQDESQFQNANKSDSDPCTIYQGFLRLKARQILDEKWKQTMNFLKNEPQRKPFKYIPLVLDTDCGAILKLKNKKAHKSRWKKLKVCIPTNKKMLSPKQLVMNDEKSILLVGKPGVGKTTVALEILRLWTEEKSIQMNYKYMFYFDEPLMRIFSQSSFPQTLKDLLIHNYISPNETSDQVLENIESNSENVVLIFDGIMDVIGNAVIKRLMDKELLNDAKILTTCRPEAEDSGYLSDWSSYRVDVLGFNHESIHEYFKWMLGTEADSGVCALDNPELFSLCSVPLYAFIVTACISISPDEARNKPFTITEMYVRIFRFCMKQHGDQNVEHLDKYITDNKNEIASLALASYAAMLAKTVNLTDIDHKDRSVQNAFLTTMQSTNKPSTSSRVSAFLHNTMQEFWAALFLILNPDNIPHVLNQCRSNEEGKYLKYIIPFLSGLLSDKLVALIKCLVPVKQIHATRTKYFQKIVDTFLYTNELNQEGDYEQFENAENVLFVCRCLYEYQSSEACRLFLEKIQYELDLQEQGTLDPHQCCVVSYVVSQAKKHTVNLDLTDCDVSDPGLKLILGSLTYLKSLRTTSKLQSHMWKVALETGQFSDFESLLQLFSSEMHLIVHEKQDQKVIQRIDEVLMRKRSENVHLHLHVNESFVTRSLPQTIFKSLPNIATIRISPNHMKVAVESELYLQGAMYERKTGQRCVRNLLSVLSSDQRENFKEQCDFVLKLHVHARNMDVCPVLQPVFHALPRIWVVQPSNVALLLKTMKVLNIKKPAELDVTYEQSELKQFLQCMPYVTEIRFHGAFRQPEEIHKIVKIVADLFILASESGEVALRSLSAACSYSTFPFAEEAEDVQSSFFLDLFTQLNESSSGKTALPALKPILKVAPAVWILDQPTLKKTHALNELLKLQSVQKNVELRSCSFDKDNLRSFLNCLSYISNIR</sequence>
<dbReference type="SUPFAM" id="SSF52540">
    <property type="entry name" value="P-loop containing nucleoside triphosphate hydrolases"/>
    <property type="match status" value="2"/>
</dbReference>
<dbReference type="PANTHER" id="PTHR47189">
    <property type="entry name" value="MHC CLASS II TRANSACTIVATOR"/>
    <property type="match status" value="1"/>
</dbReference>
<dbReference type="InterPro" id="IPR001315">
    <property type="entry name" value="CARD"/>
</dbReference>
<dbReference type="GO" id="GO:0045345">
    <property type="term" value="P:positive regulation of MHC class I biosynthetic process"/>
    <property type="evidence" value="ECO:0007669"/>
    <property type="project" value="TreeGrafter"/>
</dbReference>
<accession>A0A9W8CCP5</accession>
<feature type="domain" description="CARD" evidence="7">
    <location>
        <begin position="3"/>
        <end position="75"/>
    </location>
</feature>
<dbReference type="GO" id="GO:0045348">
    <property type="term" value="P:positive regulation of MHC class II biosynthetic process"/>
    <property type="evidence" value="ECO:0007669"/>
    <property type="project" value="TreeGrafter"/>
</dbReference>
<keyword evidence="10" id="KW-1185">Reference proteome</keyword>
<dbReference type="Gene3D" id="1.20.58.1200">
    <property type="entry name" value="RNA silencing suppressor P21, N-terminal domain"/>
    <property type="match status" value="2"/>
</dbReference>
<dbReference type="AlphaFoldDB" id="A0A9W8CCP5"/>
<feature type="domain" description="NACHT" evidence="8">
    <location>
        <begin position="206"/>
        <end position="329"/>
    </location>
</feature>
<dbReference type="PROSITE" id="PS50837">
    <property type="entry name" value="NACHT"/>
    <property type="match status" value="1"/>
</dbReference>
<keyword evidence="3" id="KW-0399">Innate immunity</keyword>
<keyword evidence="4" id="KW-0433">Leucine-rich repeat</keyword>
<protein>
    <submittedName>
        <fullName evidence="9">Nucleotide-binding oligomerization domain-containing protein 2-like</fullName>
    </submittedName>
</protein>
<name>A0A9W8CCP5_TRIRA</name>
<organism evidence="9 10">
    <name type="scientific">Triplophysa rosa</name>
    <name type="common">Cave loach</name>
    <dbReference type="NCBI Taxonomy" id="992332"/>
    <lineage>
        <taxon>Eukaryota</taxon>
        <taxon>Metazoa</taxon>
        <taxon>Chordata</taxon>
        <taxon>Craniata</taxon>
        <taxon>Vertebrata</taxon>
        <taxon>Euteleostomi</taxon>
        <taxon>Actinopterygii</taxon>
        <taxon>Neopterygii</taxon>
        <taxon>Teleostei</taxon>
        <taxon>Ostariophysi</taxon>
        <taxon>Cypriniformes</taxon>
        <taxon>Nemacheilidae</taxon>
        <taxon>Triplophysa</taxon>
    </lineage>
</organism>
<dbReference type="InterPro" id="IPR011029">
    <property type="entry name" value="DEATH-like_dom_sf"/>
</dbReference>
<evidence type="ECO:0000256" key="5">
    <source>
        <dbReference type="ARBA" id="ARBA00022737"/>
    </source>
</evidence>
<proteinExistence type="predicted"/>
<keyword evidence="5" id="KW-0677">Repeat</keyword>
<evidence type="ECO:0000256" key="4">
    <source>
        <dbReference type="ARBA" id="ARBA00022614"/>
    </source>
</evidence>
<keyword evidence="2" id="KW-0963">Cytoplasm</keyword>
<dbReference type="Pfam" id="PF05729">
    <property type="entry name" value="NACHT"/>
    <property type="match status" value="1"/>
</dbReference>
<dbReference type="PROSITE" id="PS50209">
    <property type="entry name" value="CARD"/>
    <property type="match status" value="1"/>
</dbReference>
<evidence type="ECO:0000256" key="2">
    <source>
        <dbReference type="ARBA" id="ARBA00022490"/>
    </source>
</evidence>
<dbReference type="SUPFAM" id="SSF47986">
    <property type="entry name" value="DEATH domain"/>
    <property type="match status" value="1"/>
</dbReference>
<dbReference type="Gene3D" id="3.40.50.300">
    <property type="entry name" value="P-loop containing nucleotide triphosphate hydrolases"/>
    <property type="match status" value="1"/>
</dbReference>
<dbReference type="InterPro" id="IPR027417">
    <property type="entry name" value="P-loop_NTPase"/>
</dbReference>
<evidence type="ECO:0000313" key="10">
    <source>
        <dbReference type="Proteomes" id="UP001059041"/>
    </source>
</evidence>
<dbReference type="GO" id="GO:0042981">
    <property type="term" value="P:regulation of apoptotic process"/>
    <property type="evidence" value="ECO:0007669"/>
    <property type="project" value="InterPro"/>
</dbReference>
<reference evidence="9" key="1">
    <citation type="submission" date="2021-02" db="EMBL/GenBank/DDBJ databases">
        <title>Comparative genomics reveals that relaxation of natural selection precedes convergent phenotypic evolution of cavefish.</title>
        <authorList>
            <person name="Peng Z."/>
        </authorList>
    </citation>
    <scope>NUCLEOTIDE SEQUENCE</scope>
    <source>
        <tissue evidence="9">Muscle</tissue>
    </source>
</reference>
<dbReference type="GO" id="GO:0045087">
    <property type="term" value="P:innate immune response"/>
    <property type="evidence" value="ECO:0007669"/>
    <property type="project" value="UniProtKB-KW"/>
</dbReference>
<dbReference type="PANTHER" id="PTHR47189:SF1">
    <property type="entry name" value="MHC CLASS II TRANSACTIVATOR"/>
    <property type="match status" value="1"/>
</dbReference>
<evidence type="ECO:0000256" key="3">
    <source>
        <dbReference type="ARBA" id="ARBA00022588"/>
    </source>
</evidence>
<evidence type="ECO:0000259" key="8">
    <source>
        <dbReference type="PROSITE" id="PS50837"/>
    </source>
</evidence>
<evidence type="ECO:0000256" key="1">
    <source>
        <dbReference type="ARBA" id="ARBA00004496"/>
    </source>
</evidence>
<comment type="subcellular location">
    <subcellularLocation>
        <location evidence="1">Cytoplasm</location>
    </subcellularLocation>
</comment>
<gene>
    <name evidence="9" type="ORF">IRJ41_023046</name>
</gene>
<dbReference type="GO" id="GO:0005737">
    <property type="term" value="C:cytoplasm"/>
    <property type="evidence" value="ECO:0007669"/>
    <property type="project" value="UniProtKB-SubCell"/>
</dbReference>
<dbReference type="InterPro" id="IPR007111">
    <property type="entry name" value="NACHT_NTPase"/>
</dbReference>
<comment type="caution">
    <text evidence="9">The sequence shown here is derived from an EMBL/GenBank/DDBJ whole genome shotgun (WGS) entry which is preliminary data.</text>
</comment>
<feature type="non-terminal residue" evidence="9">
    <location>
        <position position="1037"/>
    </location>
</feature>
<evidence type="ECO:0000256" key="6">
    <source>
        <dbReference type="ARBA" id="ARBA00022859"/>
    </source>
</evidence>